<dbReference type="KEGG" id="mauu:NCTC10437_05555"/>
<evidence type="ECO:0000256" key="1">
    <source>
        <dbReference type="SAM" id="SignalP"/>
    </source>
</evidence>
<dbReference type="RefSeq" id="WP_048635432.1">
    <property type="nucleotide sequence ID" value="NZ_CVQQ01000032.1"/>
</dbReference>
<proteinExistence type="predicted"/>
<dbReference type="Pfam" id="PF14230">
    <property type="entry name" value="DUF4333"/>
    <property type="match status" value="1"/>
</dbReference>
<dbReference type="OrthoDB" id="5244388at2"/>
<evidence type="ECO:0000313" key="4">
    <source>
        <dbReference type="Proteomes" id="UP000279306"/>
    </source>
</evidence>
<dbReference type="InterPro" id="IPR025637">
    <property type="entry name" value="DUF4333"/>
</dbReference>
<organism evidence="3 4">
    <name type="scientific">Mycolicibacterium aurum</name>
    <name type="common">Mycobacterium aurum</name>
    <dbReference type="NCBI Taxonomy" id="1791"/>
    <lineage>
        <taxon>Bacteria</taxon>
        <taxon>Bacillati</taxon>
        <taxon>Actinomycetota</taxon>
        <taxon>Actinomycetes</taxon>
        <taxon>Mycobacteriales</taxon>
        <taxon>Mycobacteriaceae</taxon>
        <taxon>Mycolicibacterium</taxon>
    </lineage>
</organism>
<keyword evidence="1" id="KW-0732">Signal</keyword>
<reference evidence="3 4" key="1">
    <citation type="submission" date="2018-12" db="EMBL/GenBank/DDBJ databases">
        <authorList>
            <consortium name="Pathogen Informatics"/>
        </authorList>
    </citation>
    <scope>NUCLEOTIDE SEQUENCE [LARGE SCALE GENOMIC DNA]</scope>
    <source>
        <strain evidence="3 4">NCTC10437</strain>
    </source>
</reference>
<dbReference type="AlphaFoldDB" id="A0A448J117"/>
<dbReference type="EMBL" id="LR134356">
    <property type="protein sequence ID" value="VEG58523.1"/>
    <property type="molecule type" value="Genomic_DNA"/>
</dbReference>
<keyword evidence="4" id="KW-1185">Reference proteome</keyword>
<dbReference type="Proteomes" id="UP000279306">
    <property type="component" value="Chromosome"/>
</dbReference>
<dbReference type="PROSITE" id="PS51257">
    <property type="entry name" value="PROKAR_LIPOPROTEIN"/>
    <property type="match status" value="1"/>
</dbReference>
<sequence>MALSRTRTAPALLLGCGAAAALSACSFSIGGLDYDKLESEITNELNSNYSSIDQQVSAVNCPEQSPSPKAGDTFECTAEVGGQTVRVVVDVKDDEYNNVAYETKDTLYDLPTVSATLSDEVSRQVGFPVTVDCGEGLATVEVGKTLDCTATDPQGLERTVQITAAPVGEDDSWELLN</sequence>
<protein>
    <recommendedName>
        <fullName evidence="2">DUF4333 domain-containing protein</fullName>
    </recommendedName>
</protein>
<name>A0A448J117_MYCAU</name>
<dbReference type="STRING" id="1791.GCA_001049355_05606"/>
<feature type="domain" description="DUF4333" evidence="2">
    <location>
        <begin position="21"/>
        <end position="95"/>
    </location>
</feature>
<gene>
    <name evidence="3" type="ORF">NCTC10437_05555</name>
</gene>
<feature type="signal peptide" evidence="1">
    <location>
        <begin position="1"/>
        <end position="20"/>
    </location>
</feature>
<feature type="chain" id="PRO_5019269393" description="DUF4333 domain-containing protein" evidence="1">
    <location>
        <begin position="21"/>
        <end position="177"/>
    </location>
</feature>
<evidence type="ECO:0000259" key="2">
    <source>
        <dbReference type="Pfam" id="PF14230"/>
    </source>
</evidence>
<evidence type="ECO:0000313" key="3">
    <source>
        <dbReference type="EMBL" id="VEG58523.1"/>
    </source>
</evidence>
<accession>A0A448J117</accession>